<dbReference type="Gene3D" id="2.40.160.180">
    <property type="entry name" value="Carbohydrate-selective porin OprB"/>
    <property type="match status" value="1"/>
</dbReference>
<proteinExistence type="predicted"/>
<sequence length="198" mass="21655">MRTRLAQRGIIVDLQTTQFYQGITSGGPPDKRGEWEYGGVGDAYITILGDKFGWKGFVFSIHAETRFGDSINPLVGLAPPNHRLLMPPEDPPVIAVTNYSFIQQIGRGWAVSAGKFNMFDLWDQIYHGGKGVDKFMNASLILPLSMGRPISGLSIPGASILKTKGLEIEGALRVFDTKDYSTKFGVEDLFDQGATILG</sequence>
<dbReference type="AlphaFoldDB" id="X0U9N7"/>
<evidence type="ECO:0000313" key="1">
    <source>
        <dbReference type="EMBL" id="GAG02544.1"/>
    </source>
</evidence>
<protein>
    <submittedName>
        <fullName evidence="1">Uncharacterized protein</fullName>
    </submittedName>
</protein>
<dbReference type="InterPro" id="IPR038673">
    <property type="entry name" value="OprB_sf"/>
</dbReference>
<reference evidence="1" key="1">
    <citation type="journal article" date="2014" name="Front. Microbiol.">
        <title>High frequency of phylogenetically diverse reductive dehalogenase-homologous genes in deep subseafloor sedimentary metagenomes.</title>
        <authorList>
            <person name="Kawai M."/>
            <person name="Futagami T."/>
            <person name="Toyoda A."/>
            <person name="Takaki Y."/>
            <person name="Nishi S."/>
            <person name="Hori S."/>
            <person name="Arai W."/>
            <person name="Tsubouchi T."/>
            <person name="Morono Y."/>
            <person name="Uchiyama I."/>
            <person name="Ito T."/>
            <person name="Fujiyama A."/>
            <person name="Inagaki F."/>
            <person name="Takami H."/>
        </authorList>
    </citation>
    <scope>NUCLEOTIDE SEQUENCE</scope>
    <source>
        <strain evidence="1">Expedition CK06-06</strain>
    </source>
</reference>
<gene>
    <name evidence="1" type="ORF">S01H1_32361</name>
</gene>
<accession>X0U9N7</accession>
<dbReference type="EMBL" id="BARS01020028">
    <property type="protein sequence ID" value="GAG02544.1"/>
    <property type="molecule type" value="Genomic_DNA"/>
</dbReference>
<feature type="non-terminal residue" evidence="1">
    <location>
        <position position="198"/>
    </location>
</feature>
<name>X0U9N7_9ZZZZ</name>
<comment type="caution">
    <text evidence="1">The sequence shown here is derived from an EMBL/GenBank/DDBJ whole genome shotgun (WGS) entry which is preliminary data.</text>
</comment>
<organism evidence="1">
    <name type="scientific">marine sediment metagenome</name>
    <dbReference type="NCBI Taxonomy" id="412755"/>
    <lineage>
        <taxon>unclassified sequences</taxon>
        <taxon>metagenomes</taxon>
        <taxon>ecological metagenomes</taxon>
    </lineage>
</organism>